<dbReference type="GO" id="GO:0016779">
    <property type="term" value="F:nucleotidyltransferase activity"/>
    <property type="evidence" value="ECO:0007669"/>
    <property type="project" value="UniProtKB-ARBA"/>
</dbReference>
<sequence length="132" mass="14316">MLSYSGILTAAGYSSRMGSLKALLPWKGTTLIRHQVSALRDGGCSEVVVVVGYRSQDIKTELSDQEIVFVENPNYQSGRVSSIKAGIEASSTKSRGFVLLGVDQPRTISIVSELLRAHIENDSLLTSPRYQG</sequence>
<dbReference type="SUPFAM" id="SSF53448">
    <property type="entry name" value="Nucleotide-diphospho-sugar transferases"/>
    <property type="match status" value="1"/>
</dbReference>
<dbReference type="EMBL" id="UINC01084982">
    <property type="protein sequence ID" value="SVC32103.1"/>
    <property type="molecule type" value="Genomic_DNA"/>
</dbReference>
<dbReference type="Gene3D" id="3.90.550.10">
    <property type="entry name" value="Spore Coat Polysaccharide Biosynthesis Protein SpsA, Chain A"/>
    <property type="match status" value="1"/>
</dbReference>
<protein>
    <recommendedName>
        <fullName evidence="1">MobA-like NTP transferase domain-containing protein</fullName>
    </recommendedName>
</protein>
<dbReference type="PANTHER" id="PTHR43777:SF1">
    <property type="entry name" value="MOLYBDENUM COFACTOR CYTIDYLYLTRANSFERASE"/>
    <property type="match status" value="1"/>
</dbReference>
<dbReference type="CDD" id="cd04182">
    <property type="entry name" value="GT_2_like_f"/>
    <property type="match status" value="1"/>
</dbReference>
<dbReference type="InterPro" id="IPR025877">
    <property type="entry name" value="MobA-like_NTP_Trfase"/>
</dbReference>
<dbReference type="AlphaFoldDB" id="A0A382L811"/>
<evidence type="ECO:0000259" key="1">
    <source>
        <dbReference type="Pfam" id="PF12804"/>
    </source>
</evidence>
<organism evidence="2">
    <name type="scientific">marine metagenome</name>
    <dbReference type="NCBI Taxonomy" id="408172"/>
    <lineage>
        <taxon>unclassified sequences</taxon>
        <taxon>metagenomes</taxon>
        <taxon>ecological metagenomes</taxon>
    </lineage>
</organism>
<reference evidence="2" key="1">
    <citation type="submission" date="2018-05" db="EMBL/GenBank/DDBJ databases">
        <authorList>
            <person name="Lanie J.A."/>
            <person name="Ng W.-L."/>
            <person name="Kazmierczak K.M."/>
            <person name="Andrzejewski T.M."/>
            <person name="Davidsen T.M."/>
            <person name="Wayne K.J."/>
            <person name="Tettelin H."/>
            <person name="Glass J.I."/>
            <person name="Rusch D."/>
            <person name="Podicherti R."/>
            <person name="Tsui H.-C.T."/>
            <person name="Winkler M.E."/>
        </authorList>
    </citation>
    <scope>NUCLEOTIDE SEQUENCE</scope>
</reference>
<dbReference type="PANTHER" id="PTHR43777">
    <property type="entry name" value="MOLYBDENUM COFACTOR CYTIDYLYLTRANSFERASE"/>
    <property type="match status" value="1"/>
</dbReference>
<name>A0A382L811_9ZZZZ</name>
<evidence type="ECO:0000313" key="2">
    <source>
        <dbReference type="EMBL" id="SVC32103.1"/>
    </source>
</evidence>
<feature type="non-terminal residue" evidence="2">
    <location>
        <position position="132"/>
    </location>
</feature>
<dbReference type="InterPro" id="IPR029044">
    <property type="entry name" value="Nucleotide-diphossugar_trans"/>
</dbReference>
<dbReference type="Pfam" id="PF12804">
    <property type="entry name" value="NTP_transf_3"/>
    <property type="match status" value="1"/>
</dbReference>
<feature type="domain" description="MobA-like NTP transferase" evidence="1">
    <location>
        <begin position="6"/>
        <end position="132"/>
    </location>
</feature>
<gene>
    <name evidence="2" type="ORF">METZ01_LOCUS284957</name>
</gene>
<proteinExistence type="predicted"/>
<accession>A0A382L811</accession>